<evidence type="ECO:0000313" key="3">
    <source>
        <dbReference type="Proteomes" id="UP001281761"/>
    </source>
</evidence>
<protein>
    <submittedName>
        <fullName evidence="2">Uncharacterized protein</fullName>
    </submittedName>
</protein>
<keyword evidence="3" id="KW-1185">Reference proteome</keyword>
<comment type="caution">
    <text evidence="2">The sequence shown here is derived from an EMBL/GenBank/DDBJ whole genome shotgun (WGS) entry which is preliminary data.</text>
</comment>
<dbReference type="EMBL" id="JARBJD010000201">
    <property type="protein sequence ID" value="KAK2947442.1"/>
    <property type="molecule type" value="Genomic_DNA"/>
</dbReference>
<proteinExistence type="predicted"/>
<dbReference type="Proteomes" id="UP001281761">
    <property type="component" value="Unassembled WGS sequence"/>
</dbReference>
<feature type="region of interest" description="Disordered" evidence="1">
    <location>
        <begin position="1"/>
        <end position="31"/>
    </location>
</feature>
<gene>
    <name evidence="2" type="ORF">BLNAU_17632</name>
</gene>
<evidence type="ECO:0000256" key="1">
    <source>
        <dbReference type="SAM" id="MobiDB-lite"/>
    </source>
</evidence>
<evidence type="ECO:0000313" key="2">
    <source>
        <dbReference type="EMBL" id="KAK2947442.1"/>
    </source>
</evidence>
<accession>A0ABQ9X9R8</accession>
<name>A0ABQ9X9R8_9EUKA</name>
<sequence>MLVEVSSENDNAENDSSWKEPSHLSTLHSPHLIDEDGNMLEIGANEKIGLKDGSFSLQAEATTMLRTHPSAIRLDGCTFAIDSTSATEGSGPAAIEHCVSDEGSQVLFSSSTSSLASLSLNLACLSNCGADTSSKCVLIEGLDEQECGDVLKEGQHVGEGPHFGWSTGCDVGVRSIEFSVTTFRMSTLTRFPTPIENEPHCFHPSAIQLRDIVVDLSSGHMAIHALSRCLCRHSTDPGASAAHRRTGRLG</sequence>
<organism evidence="2 3">
    <name type="scientific">Blattamonas nauphoetae</name>
    <dbReference type="NCBI Taxonomy" id="2049346"/>
    <lineage>
        <taxon>Eukaryota</taxon>
        <taxon>Metamonada</taxon>
        <taxon>Preaxostyla</taxon>
        <taxon>Oxymonadida</taxon>
        <taxon>Blattamonas</taxon>
    </lineage>
</organism>
<reference evidence="2 3" key="1">
    <citation type="journal article" date="2022" name="bioRxiv">
        <title>Genomics of Preaxostyla Flagellates Illuminates Evolutionary Transitions and the Path Towards Mitochondrial Loss.</title>
        <authorList>
            <person name="Novak L.V.F."/>
            <person name="Treitli S.C."/>
            <person name="Pyrih J."/>
            <person name="Halakuc P."/>
            <person name="Pipaliya S.V."/>
            <person name="Vacek V."/>
            <person name="Brzon O."/>
            <person name="Soukal P."/>
            <person name="Eme L."/>
            <person name="Dacks J.B."/>
            <person name="Karnkowska A."/>
            <person name="Elias M."/>
            <person name="Hampl V."/>
        </authorList>
    </citation>
    <scope>NUCLEOTIDE SEQUENCE [LARGE SCALE GENOMIC DNA]</scope>
    <source>
        <strain evidence="2">NAU3</strain>
        <tissue evidence="2">Gut</tissue>
    </source>
</reference>